<evidence type="ECO:0000313" key="2">
    <source>
        <dbReference type="EMBL" id="KAA1066777.1"/>
    </source>
</evidence>
<proteinExistence type="predicted"/>
<feature type="compositionally biased region" description="Basic and acidic residues" evidence="1">
    <location>
        <begin position="315"/>
        <end position="330"/>
    </location>
</feature>
<feature type="compositionally biased region" description="Basic and acidic residues" evidence="1">
    <location>
        <begin position="14"/>
        <end position="28"/>
    </location>
</feature>
<feature type="compositionally biased region" description="Polar residues" evidence="1">
    <location>
        <begin position="1"/>
        <end position="13"/>
    </location>
</feature>
<dbReference type="OrthoDB" id="2507717at2759"/>
<dbReference type="EMBL" id="VSWC01000170">
    <property type="protein sequence ID" value="KAA1071983.1"/>
    <property type="molecule type" value="Genomic_DNA"/>
</dbReference>
<evidence type="ECO:0000313" key="5">
    <source>
        <dbReference type="Proteomes" id="UP000325313"/>
    </source>
</evidence>
<feature type="compositionally biased region" description="Polar residues" evidence="1">
    <location>
        <begin position="280"/>
        <end position="292"/>
    </location>
</feature>
<dbReference type="EMBL" id="VDEP01000509">
    <property type="protein sequence ID" value="KAA1066777.1"/>
    <property type="molecule type" value="Genomic_DNA"/>
</dbReference>
<feature type="compositionally biased region" description="Low complexity" evidence="1">
    <location>
        <begin position="114"/>
        <end position="128"/>
    </location>
</feature>
<feature type="region of interest" description="Disordered" evidence="1">
    <location>
        <begin position="265"/>
        <end position="299"/>
    </location>
</feature>
<feature type="compositionally biased region" description="Polar residues" evidence="1">
    <location>
        <begin position="102"/>
        <end position="113"/>
    </location>
</feature>
<sequence>MSGTRISSRPTHNSVDELKNGSRRRAENFEQEISLAECSHRVQDTKHGSCVENELNAHYDSEDKRRRSSDTQSIPTTPGTIIDSEESFQCRGLDYEPDLWRSHSSSQQPIAQASGSGFSHRGSSYSSSIPASPGTVESDSDESFQCRGLQYEPGEYTPDFGSHASISPASGSGLRHRGTGHSRSISTSPEAVAVDSDESFHCRGLSYQSEPEHYRPDPRSQGSISRASASRLSHRGTACSDSQSISSGAVTSDSDESFQCRGLSFQSEPEQHRPDPRLQGLNTWTSTSGDTNKNPRKDRNFLGLRLDLASLSNFKPKETDSSHRQDDTETKAPNPRFEVESLTLPVAASPLSPAYPVKTSLSSSAAPILGSSKLRTLKLERANRQKSRLHGIKTALKRILRVPKGKNGCGKLDG</sequence>
<comment type="caution">
    <text evidence="3">The sequence shown here is derived from an EMBL/GenBank/DDBJ whole genome shotgun (WGS) entry which is preliminary data.</text>
</comment>
<organism evidence="3 4">
    <name type="scientific">Puccinia graminis f. sp. tritici</name>
    <dbReference type="NCBI Taxonomy" id="56615"/>
    <lineage>
        <taxon>Eukaryota</taxon>
        <taxon>Fungi</taxon>
        <taxon>Dikarya</taxon>
        <taxon>Basidiomycota</taxon>
        <taxon>Pucciniomycotina</taxon>
        <taxon>Pucciniomycetes</taxon>
        <taxon>Pucciniales</taxon>
        <taxon>Pucciniaceae</taxon>
        <taxon>Puccinia</taxon>
    </lineage>
</organism>
<accession>A0A5B0M723</accession>
<feature type="region of interest" description="Disordered" evidence="1">
    <location>
        <begin position="313"/>
        <end position="338"/>
    </location>
</feature>
<dbReference type="AlphaFoldDB" id="A0A5B0M723"/>
<feature type="region of interest" description="Disordered" evidence="1">
    <location>
        <begin position="1"/>
        <end position="28"/>
    </location>
</feature>
<keyword evidence="4" id="KW-1185">Reference proteome</keyword>
<evidence type="ECO:0000313" key="3">
    <source>
        <dbReference type="EMBL" id="KAA1071983.1"/>
    </source>
</evidence>
<evidence type="ECO:0000313" key="4">
    <source>
        <dbReference type="Proteomes" id="UP000324748"/>
    </source>
</evidence>
<reference evidence="4 5" key="1">
    <citation type="submission" date="2019-05" db="EMBL/GenBank/DDBJ databases">
        <title>Emergence of the Ug99 lineage of the wheat stem rust pathogen through somatic hybridization.</title>
        <authorList>
            <person name="Li F."/>
            <person name="Upadhyaya N.M."/>
            <person name="Sperschneider J."/>
            <person name="Matny O."/>
            <person name="Nguyen-Phuc H."/>
            <person name="Mago R."/>
            <person name="Raley C."/>
            <person name="Miller M.E."/>
            <person name="Silverstein K.A.T."/>
            <person name="Henningsen E."/>
            <person name="Hirsch C.D."/>
            <person name="Visser B."/>
            <person name="Pretorius Z.A."/>
            <person name="Steffenson B.J."/>
            <person name="Schwessinger B."/>
            <person name="Dodds P.N."/>
            <person name="Figueroa M."/>
        </authorList>
    </citation>
    <scope>NUCLEOTIDE SEQUENCE [LARGE SCALE GENOMIC DNA]</scope>
    <source>
        <strain evidence="3">21-0</strain>
        <strain evidence="2 5">Ug99</strain>
    </source>
</reference>
<feature type="compositionally biased region" description="Polar residues" evidence="1">
    <location>
        <begin position="70"/>
        <end position="79"/>
    </location>
</feature>
<feature type="compositionally biased region" description="Basic and acidic residues" evidence="1">
    <location>
        <begin position="43"/>
        <end position="69"/>
    </location>
</feature>
<evidence type="ECO:0000256" key="1">
    <source>
        <dbReference type="SAM" id="MobiDB-lite"/>
    </source>
</evidence>
<feature type="compositionally biased region" description="Polar residues" evidence="1">
    <location>
        <begin position="220"/>
        <end position="231"/>
    </location>
</feature>
<feature type="compositionally biased region" description="Polar residues" evidence="1">
    <location>
        <begin position="239"/>
        <end position="252"/>
    </location>
</feature>
<name>A0A5B0M723_PUCGR</name>
<dbReference type="Proteomes" id="UP000325313">
    <property type="component" value="Unassembled WGS sequence"/>
</dbReference>
<protein>
    <submittedName>
        <fullName evidence="3">Uncharacterized protein</fullName>
    </submittedName>
</protein>
<gene>
    <name evidence="3" type="ORF">PGT21_024682</name>
    <name evidence="2" type="ORF">PGTUg99_024068</name>
</gene>
<feature type="region of interest" description="Disordered" evidence="1">
    <location>
        <begin position="43"/>
        <end position="253"/>
    </location>
</feature>
<dbReference type="Proteomes" id="UP000324748">
    <property type="component" value="Unassembled WGS sequence"/>
</dbReference>